<reference evidence="1" key="1">
    <citation type="submission" date="2019-09" db="EMBL/GenBank/DDBJ databases">
        <authorList>
            <person name="Needham M D."/>
        </authorList>
    </citation>
    <scope>NUCLEOTIDE SEQUENCE</scope>
</reference>
<proteinExistence type="predicted"/>
<name>A0A5E8CLQ7_9ZZZZ</name>
<protein>
    <submittedName>
        <fullName evidence="1">Uncharacterized protein</fullName>
    </submittedName>
</protein>
<accession>A0A5E8CLQ7</accession>
<sequence length="97" mass="11376">MGNKKKTFKIIISESSTTSSVSDVDESNENQKDKIVKKQTKDLLKLINRNFKDNNNEFQFKENQDIFNVCLIKKQKKSKKKKSKKKKMDIFTIIDSD</sequence>
<gene>
    <name evidence="1" type="ORF">CPAV1605_587</name>
</gene>
<dbReference type="EMBL" id="CABVLZ010000002">
    <property type="protein sequence ID" value="VVU94862.1"/>
    <property type="molecule type" value="Genomic_DNA"/>
</dbReference>
<organism evidence="1">
    <name type="scientific">seawater metagenome</name>
    <dbReference type="NCBI Taxonomy" id="1561972"/>
    <lineage>
        <taxon>unclassified sequences</taxon>
        <taxon>metagenomes</taxon>
        <taxon>ecological metagenomes</taxon>
    </lineage>
</organism>
<evidence type="ECO:0000313" key="1">
    <source>
        <dbReference type="EMBL" id="VVU94862.1"/>
    </source>
</evidence>
<dbReference type="AlphaFoldDB" id="A0A5E8CLQ7"/>